<proteinExistence type="predicted"/>
<evidence type="ECO:0000313" key="2">
    <source>
        <dbReference type="EMBL" id="QDT56904.1"/>
    </source>
</evidence>
<dbReference type="AlphaFoldDB" id="A0A517SL97"/>
<dbReference type="Proteomes" id="UP000315700">
    <property type="component" value="Chromosome"/>
</dbReference>
<reference evidence="2 3" key="1">
    <citation type="submission" date="2019-02" db="EMBL/GenBank/DDBJ databases">
        <title>Deep-cultivation of Planctomycetes and their phenomic and genomic characterization uncovers novel biology.</title>
        <authorList>
            <person name="Wiegand S."/>
            <person name="Jogler M."/>
            <person name="Boedeker C."/>
            <person name="Pinto D."/>
            <person name="Vollmers J."/>
            <person name="Rivas-Marin E."/>
            <person name="Kohn T."/>
            <person name="Peeters S.H."/>
            <person name="Heuer A."/>
            <person name="Rast P."/>
            <person name="Oberbeckmann S."/>
            <person name="Bunk B."/>
            <person name="Jeske O."/>
            <person name="Meyerdierks A."/>
            <person name="Storesund J.E."/>
            <person name="Kallscheuer N."/>
            <person name="Luecker S."/>
            <person name="Lage O.M."/>
            <person name="Pohl T."/>
            <person name="Merkel B.J."/>
            <person name="Hornburger P."/>
            <person name="Mueller R.-W."/>
            <person name="Bruemmer F."/>
            <person name="Labrenz M."/>
            <person name="Spormann A.M."/>
            <person name="Op den Camp H."/>
            <person name="Overmann J."/>
            <person name="Amann R."/>
            <person name="Jetten M.S.M."/>
            <person name="Mascher T."/>
            <person name="Medema M.H."/>
            <person name="Devos D.P."/>
            <person name="Kaster A.-K."/>
            <person name="Ovreas L."/>
            <person name="Rohde M."/>
            <person name="Galperin M.Y."/>
            <person name="Jogler C."/>
        </authorList>
    </citation>
    <scope>NUCLEOTIDE SEQUENCE [LARGE SCALE GENOMIC DNA]</scope>
    <source>
        <strain evidence="2 3">Pan44</strain>
    </source>
</reference>
<organism evidence="2 3">
    <name type="scientific">Caulifigura coniformis</name>
    <dbReference type="NCBI Taxonomy" id="2527983"/>
    <lineage>
        <taxon>Bacteria</taxon>
        <taxon>Pseudomonadati</taxon>
        <taxon>Planctomycetota</taxon>
        <taxon>Planctomycetia</taxon>
        <taxon>Planctomycetales</taxon>
        <taxon>Planctomycetaceae</taxon>
        <taxon>Caulifigura</taxon>
    </lineage>
</organism>
<dbReference type="InParanoid" id="A0A517SL97"/>
<feature type="region of interest" description="Disordered" evidence="1">
    <location>
        <begin position="348"/>
        <end position="373"/>
    </location>
</feature>
<protein>
    <submittedName>
        <fullName evidence="2">Uncharacterized protein</fullName>
    </submittedName>
</protein>
<dbReference type="EMBL" id="CP036271">
    <property type="protein sequence ID" value="QDT56904.1"/>
    <property type="molecule type" value="Genomic_DNA"/>
</dbReference>
<accession>A0A517SL97</accession>
<evidence type="ECO:0000313" key="3">
    <source>
        <dbReference type="Proteomes" id="UP000315700"/>
    </source>
</evidence>
<evidence type="ECO:0000256" key="1">
    <source>
        <dbReference type="SAM" id="MobiDB-lite"/>
    </source>
</evidence>
<sequence>MQLVLVSALCDRFLRQNRQFPFLMQRLPRLTKAVLFVAIAFGALQLRNVASGWQEPSNKPAEAETAKPAEIPEANPEATALIKAARERLSKWQSIQANVVQRVDIGDRRFQATGRFVAGEFPRLRLDYEVTVGNTVGRLLEVCDGQVLHVERRIEDIAPSESPATGAEGEPTARDTAKPVIEATRRDVHRILRATSGADGAAVSMLAADIGLGGLSALLASLDRTMIFDSIREEEHEGQTFRVVQGLWKPEYLADLQSKLGGLSSQLSMFLPERVRIYFEAESLFPVRILYLKLASAERRTYRAMLSLEFHDVEFDAALPPETFSYRPATGVQQKDDTDDYVQLLKAAQGPAADPAPPQPAGEPLNLKRSTER</sequence>
<gene>
    <name evidence="2" type="ORF">Pan44_49660</name>
</gene>
<dbReference type="KEGG" id="ccos:Pan44_49660"/>
<keyword evidence="3" id="KW-1185">Reference proteome</keyword>
<name>A0A517SL97_9PLAN</name>